<dbReference type="Proteomes" id="UP000887565">
    <property type="component" value="Unplaced"/>
</dbReference>
<proteinExistence type="predicted"/>
<evidence type="ECO:0000313" key="2">
    <source>
        <dbReference type="WBParaSite" id="nRc.2.0.1.t40536-RA"/>
    </source>
</evidence>
<name>A0A915KP23_ROMCU</name>
<keyword evidence="1" id="KW-1185">Reference proteome</keyword>
<dbReference type="WBParaSite" id="nRc.2.0.1.t40536-RA">
    <property type="protein sequence ID" value="nRc.2.0.1.t40536-RA"/>
    <property type="gene ID" value="nRc.2.0.1.g40536"/>
</dbReference>
<protein>
    <submittedName>
        <fullName evidence="2">Uncharacterized protein</fullName>
    </submittedName>
</protein>
<organism evidence="1 2">
    <name type="scientific">Romanomermis culicivorax</name>
    <name type="common">Nematode worm</name>
    <dbReference type="NCBI Taxonomy" id="13658"/>
    <lineage>
        <taxon>Eukaryota</taxon>
        <taxon>Metazoa</taxon>
        <taxon>Ecdysozoa</taxon>
        <taxon>Nematoda</taxon>
        <taxon>Enoplea</taxon>
        <taxon>Dorylaimia</taxon>
        <taxon>Mermithida</taxon>
        <taxon>Mermithoidea</taxon>
        <taxon>Mermithidae</taxon>
        <taxon>Romanomermis</taxon>
    </lineage>
</organism>
<dbReference type="AlphaFoldDB" id="A0A915KP23"/>
<sequence length="63" mass="7462">MDGKDWRGRKMRCFTVHHPIVKMRLFILLKREDEGLSSLKLTLIYCLLIIYPDFDSVMNTSIC</sequence>
<evidence type="ECO:0000313" key="1">
    <source>
        <dbReference type="Proteomes" id="UP000887565"/>
    </source>
</evidence>
<reference evidence="2" key="1">
    <citation type="submission" date="2022-11" db="UniProtKB">
        <authorList>
            <consortium name="WormBaseParasite"/>
        </authorList>
    </citation>
    <scope>IDENTIFICATION</scope>
</reference>
<accession>A0A915KP23</accession>